<gene>
    <name evidence="1" type="ORF">CBM2594_U10128</name>
</gene>
<comment type="caution">
    <text evidence="1">The sequence shown here is derived from an EMBL/GenBank/DDBJ whole genome shotgun (WGS) entry which is preliminary data.</text>
</comment>
<sequence>MILYSAASDMLGVVEELSVTEHCAQSTNWTHLHCRPTAYSPRATACSLRSPCKFTARALHNARNVTVTALQHR</sequence>
<name>A0A7Z7JFH7_9BURK</name>
<evidence type="ECO:0000313" key="2">
    <source>
        <dbReference type="Proteomes" id="UP000257139"/>
    </source>
</evidence>
<proteinExistence type="predicted"/>
<evidence type="ECO:0000313" key="1">
    <source>
        <dbReference type="EMBL" id="SPC25627.1"/>
    </source>
</evidence>
<dbReference type="Proteomes" id="UP000257139">
    <property type="component" value="Unassembled WGS sequence"/>
</dbReference>
<organism evidence="1 2">
    <name type="scientific">Cupriavidus taiwanensis</name>
    <dbReference type="NCBI Taxonomy" id="164546"/>
    <lineage>
        <taxon>Bacteria</taxon>
        <taxon>Pseudomonadati</taxon>
        <taxon>Pseudomonadota</taxon>
        <taxon>Betaproteobacteria</taxon>
        <taxon>Burkholderiales</taxon>
        <taxon>Burkholderiaceae</taxon>
        <taxon>Cupriavidus</taxon>
    </lineage>
</organism>
<accession>A0A7Z7JFH7</accession>
<protein>
    <submittedName>
        <fullName evidence="1">Uncharacterized protein</fullName>
    </submittedName>
</protein>
<dbReference type="AlphaFoldDB" id="A0A7Z7JFH7"/>
<dbReference type="EMBL" id="OGUU01000045">
    <property type="protein sequence ID" value="SPC25627.1"/>
    <property type="molecule type" value="Genomic_DNA"/>
</dbReference>
<reference evidence="1 2" key="1">
    <citation type="submission" date="2018-01" db="EMBL/GenBank/DDBJ databases">
        <authorList>
            <person name="Clerissi C."/>
        </authorList>
    </citation>
    <scope>NUCLEOTIDE SEQUENCE [LARGE SCALE GENOMIC DNA]</scope>
    <source>
        <strain evidence="1">Cupriavidus taiwanensis STM 6021</strain>
    </source>
</reference>